<dbReference type="Pfam" id="PF19781">
    <property type="entry name" value="DUF6266"/>
    <property type="match status" value="1"/>
</dbReference>
<keyword evidence="2" id="KW-1185">Reference proteome</keyword>
<sequence length="220" mass="24772">MGKANDPSLKGLSGKIGNLVYYQRNGETYVRAAPGKQSKATKAKTSEPKRISQDVVRQTHAFLKNYKHLVRFGYQEHAVGAKTAYHRAASYTIKNSFDYRPESAWKVLDISKVRISLGDLTGPEEATASREGTGVRFTWRDNSWEGSAKPSDEAFVVLIHESRAGSRFVYQGSRRSERSHFLNLDGADPNAKWHAFLAFSQENEYSKKRFLSNSVYLGEV</sequence>
<dbReference type="InterPro" id="IPR046233">
    <property type="entry name" value="DUF6266"/>
</dbReference>
<name>A0ABQ6PTT5_9BACT</name>
<gene>
    <name evidence="1" type="ORF">Aconfl_33130</name>
</gene>
<proteinExistence type="predicted"/>
<accession>A0ABQ6PTT5</accession>
<evidence type="ECO:0000313" key="2">
    <source>
        <dbReference type="Proteomes" id="UP001338309"/>
    </source>
</evidence>
<dbReference type="EMBL" id="BTPD01000011">
    <property type="protein sequence ID" value="GMQ30670.1"/>
    <property type="molecule type" value="Genomic_DNA"/>
</dbReference>
<dbReference type="Proteomes" id="UP001338309">
    <property type="component" value="Unassembled WGS sequence"/>
</dbReference>
<reference evidence="1 2" key="1">
    <citation type="submission" date="2023-08" db="EMBL/GenBank/DDBJ databases">
        <title>Draft genome sequence of Algoriphagus confluentis.</title>
        <authorList>
            <person name="Takatani N."/>
            <person name="Hosokawa M."/>
            <person name="Sawabe T."/>
        </authorList>
    </citation>
    <scope>NUCLEOTIDE SEQUENCE [LARGE SCALE GENOMIC DNA]</scope>
    <source>
        <strain evidence="1 2">NBRC 111222</strain>
    </source>
</reference>
<organism evidence="1 2">
    <name type="scientific">Algoriphagus confluentis</name>
    <dbReference type="NCBI Taxonomy" id="1697556"/>
    <lineage>
        <taxon>Bacteria</taxon>
        <taxon>Pseudomonadati</taxon>
        <taxon>Bacteroidota</taxon>
        <taxon>Cytophagia</taxon>
        <taxon>Cytophagales</taxon>
        <taxon>Cyclobacteriaceae</taxon>
        <taxon>Algoriphagus</taxon>
    </lineage>
</organism>
<evidence type="ECO:0000313" key="1">
    <source>
        <dbReference type="EMBL" id="GMQ30670.1"/>
    </source>
</evidence>
<protein>
    <submittedName>
        <fullName evidence="1">Uncharacterized protein</fullName>
    </submittedName>
</protein>
<dbReference type="RefSeq" id="WP_338225384.1">
    <property type="nucleotide sequence ID" value="NZ_BTPD01000011.1"/>
</dbReference>
<comment type="caution">
    <text evidence="1">The sequence shown here is derived from an EMBL/GenBank/DDBJ whole genome shotgun (WGS) entry which is preliminary data.</text>
</comment>